<dbReference type="FunFam" id="2.30.29.30:FF:000124">
    <property type="entry name" value="carboxyl-terminal PDZ ligand of neuronal nitric oxide synthase protein-like"/>
    <property type="match status" value="1"/>
</dbReference>
<dbReference type="Pfam" id="PF00640">
    <property type="entry name" value="PID"/>
    <property type="match status" value="1"/>
</dbReference>
<dbReference type="CDD" id="cd01270">
    <property type="entry name" value="PTB_CAPON-like"/>
    <property type="match status" value="1"/>
</dbReference>
<dbReference type="SUPFAM" id="SSF50729">
    <property type="entry name" value="PH domain-like"/>
    <property type="match status" value="1"/>
</dbReference>
<evidence type="ECO:0000256" key="2">
    <source>
        <dbReference type="SAM" id="MobiDB-lite"/>
    </source>
</evidence>
<organism evidence="4">
    <name type="scientific">Lygus hesperus</name>
    <name type="common">Western plant bug</name>
    <dbReference type="NCBI Taxonomy" id="30085"/>
    <lineage>
        <taxon>Eukaryota</taxon>
        <taxon>Metazoa</taxon>
        <taxon>Ecdysozoa</taxon>
        <taxon>Arthropoda</taxon>
        <taxon>Hexapoda</taxon>
        <taxon>Insecta</taxon>
        <taxon>Pterygota</taxon>
        <taxon>Neoptera</taxon>
        <taxon>Paraneoptera</taxon>
        <taxon>Hemiptera</taxon>
        <taxon>Heteroptera</taxon>
        <taxon>Panheteroptera</taxon>
        <taxon>Cimicomorpha</taxon>
        <taxon>Miridae</taxon>
        <taxon>Mirini</taxon>
        <taxon>Lygus</taxon>
    </lineage>
</organism>
<accession>A0A0A9WYB1</accession>
<evidence type="ECO:0000259" key="3">
    <source>
        <dbReference type="PROSITE" id="PS01179"/>
    </source>
</evidence>
<reference evidence="4" key="1">
    <citation type="journal article" date="2014" name="PLoS ONE">
        <title>Transcriptome-Based Identification of ABC Transporters in the Western Tarnished Plant Bug Lygus hesperus.</title>
        <authorList>
            <person name="Hull J.J."/>
            <person name="Chaney K."/>
            <person name="Geib S.M."/>
            <person name="Fabrick J.A."/>
            <person name="Brent C.S."/>
            <person name="Walsh D."/>
            <person name="Lavine L.C."/>
        </authorList>
    </citation>
    <scope>NUCLEOTIDE SEQUENCE</scope>
</reference>
<dbReference type="AlphaFoldDB" id="A0A0A9WYB1"/>
<dbReference type="InterPro" id="IPR051133">
    <property type="entry name" value="Adapter_Engulfment-Domain"/>
</dbReference>
<dbReference type="Gene3D" id="2.30.29.30">
    <property type="entry name" value="Pleckstrin-homology domain (PH domain)/Phosphotyrosine-binding domain (PTB)"/>
    <property type="match status" value="1"/>
</dbReference>
<dbReference type="InterPro" id="IPR011993">
    <property type="entry name" value="PH-like_dom_sf"/>
</dbReference>
<sequence length="408" mass="45794">MPSKKQYDLVTNDDYDTRIPLHTEEAFSHGITFQAKYIGTLDVPKPQSRLEIVAAMRRIRYEFKAKGIKKKKVTIEISVEGVRVILRKKKKKKQWLDEASLVLMQHPVYRIFYVSHDSQDLKIFSYIARDSSNVFKCSVFKSNKKSQAMRVVRTVGQAFDVCHKLSINSPEDDKPSDKDSTLERKKKDNFSDGMSISDTVRGAESNSTLDVGSGPTGSPGTQRPLRLDLMALPAQQPQRRSPLGGAGETYSSPLSETLDAGQADTPRASIPSAGTPLGAHHEFQLLREQLEQQTQQTQAAVAQVHLLRDQLAAETAARLEAQTRIHQLLVQNKELLDHISALVQLLQEQERLQQGNQTVTAVPQVCTPDHNLNLQWRSSSSQHTTLVSHAEKMNMEQELCNKISRMTC</sequence>
<feature type="compositionally biased region" description="Polar residues" evidence="2">
    <location>
        <begin position="192"/>
        <end position="221"/>
    </location>
</feature>
<dbReference type="PANTHER" id="PTHR11232:SF17">
    <property type="entry name" value="CAPON-LIKE PROTEIN"/>
    <property type="match status" value="1"/>
</dbReference>
<gene>
    <name evidence="4" type="primary">Nos1ap_1</name>
    <name evidence="4" type="ORF">CM83_25502</name>
</gene>
<dbReference type="GO" id="GO:0050998">
    <property type="term" value="F:nitric-oxide synthase binding"/>
    <property type="evidence" value="ECO:0007669"/>
    <property type="project" value="TreeGrafter"/>
</dbReference>
<reference evidence="4" key="2">
    <citation type="submission" date="2014-07" db="EMBL/GenBank/DDBJ databases">
        <authorList>
            <person name="Hull J."/>
        </authorList>
    </citation>
    <scope>NUCLEOTIDE SEQUENCE</scope>
</reference>
<feature type="compositionally biased region" description="Basic and acidic residues" evidence="2">
    <location>
        <begin position="171"/>
        <end position="190"/>
    </location>
</feature>
<dbReference type="PANTHER" id="PTHR11232">
    <property type="entry name" value="PHOSPHOTYROSINE INTERACTION DOMAIN-CONTAINING FAMILY MEMBER"/>
    <property type="match status" value="1"/>
</dbReference>
<name>A0A0A9WYB1_LYGHE</name>
<evidence type="ECO:0000256" key="1">
    <source>
        <dbReference type="ARBA" id="ARBA00023054"/>
    </source>
</evidence>
<protein>
    <submittedName>
        <fullName evidence="4">Carboxyl-terminal PDZ ligand of neuronal nitric oxide synthase protein</fullName>
    </submittedName>
</protein>
<dbReference type="SMART" id="SM00462">
    <property type="entry name" value="PTB"/>
    <property type="match status" value="1"/>
</dbReference>
<proteinExistence type="predicted"/>
<feature type="domain" description="PID" evidence="3">
    <location>
        <begin position="30"/>
        <end position="171"/>
    </location>
</feature>
<feature type="region of interest" description="Disordered" evidence="2">
    <location>
        <begin position="166"/>
        <end position="277"/>
    </location>
</feature>
<dbReference type="InterPro" id="IPR006020">
    <property type="entry name" value="PTB/PI_dom"/>
</dbReference>
<evidence type="ECO:0000313" key="4">
    <source>
        <dbReference type="EMBL" id="JAG11503.1"/>
    </source>
</evidence>
<keyword evidence="1" id="KW-0175">Coiled coil</keyword>
<dbReference type="EMBL" id="GBHO01032101">
    <property type="protein sequence ID" value="JAG11503.1"/>
    <property type="molecule type" value="Transcribed_RNA"/>
</dbReference>
<dbReference type="PROSITE" id="PS01179">
    <property type="entry name" value="PID"/>
    <property type="match status" value="1"/>
</dbReference>